<organism evidence="4 5">
    <name type="scientific">Lactobacillus melliventris</name>
    <dbReference type="NCBI Taxonomy" id="1218507"/>
    <lineage>
        <taxon>Bacteria</taxon>
        <taxon>Bacillati</taxon>
        <taxon>Bacillota</taxon>
        <taxon>Bacilli</taxon>
        <taxon>Lactobacillales</taxon>
        <taxon>Lactobacillaceae</taxon>
        <taxon>Lactobacillus</taxon>
    </lineage>
</organism>
<dbReference type="InterPro" id="IPR009057">
    <property type="entry name" value="Homeodomain-like_sf"/>
</dbReference>
<dbReference type="PROSITE" id="PS50977">
    <property type="entry name" value="HTH_TETR_2"/>
    <property type="match status" value="1"/>
</dbReference>
<gene>
    <name evidence="4" type="ORF">JF74_02090</name>
</gene>
<dbReference type="SUPFAM" id="SSF46689">
    <property type="entry name" value="Homeodomain-like"/>
    <property type="match status" value="1"/>
</dbReference>
<dbReference type="RefSeq" id="WP_046324162.1">
    <property type="nucleotide sequence ID" value="NZ_JBHTMT010000011.1"/>
</dbReference>
<proteinExistence type="predicted"/>
<sequence length="227" mass="26398">MARRKNYKRRRTILSNTFHLIRENGLDNVSFQMIAEKSGISKSLLQSYYPHKSSLITDVVRNILNTLDKQVQKFGVNKEDEVCARTKAFIYAIEMLGIKDEGLKRIITEVFKSNESLDFWSKTINDWLKEKQLFNHVDFDAKEVRLGIAFVVTGISRLYYDNKEYDVSPEEIADYGTKSFMYSFLHCSKSTIDKALKEGHEIIESTDDETIHHAIDTMFDEDKEIVC</sequence>
<dbReference type="EMBL" id="JXLI01000005">
    <property type="protein sequence ID" value="KJY58173.1"/>
    <property type="molecule type" value="Genomic_DNA"/>
</dbReference>
<dbReference type="STRING" id="1218507.JF74_02090"/>
<protein>
    <submittedName>
        <fullName evidence="4">Transcriptional regulator</fullName>
    </submittedName>
</protein>
<evidence type="ECO:0000259" key="3">
    <source>
        <dbReference type="PROSITE" id="PS50977"/>
    </source>
</evidence>
<dbReference type="GO" id="GO:0003677">
    <property type="term" value="F:DNA binding"/>
    <property type="evidence" value="ECO:0007669"/>
    <property type="project" value="UniProtKB-UniRule"/>
</dbReference>
<evidence type="ECO:0000313" key="5">
    <source>
        <dbReference type="Proteomes" id="UP000033531"/>
    </source>
</evidence>
<feature type="DNA-binding region" description="H-T-H motif" evidence="2">
    <location>
        <begin position="30"/>
        <end position="49"/>
    </location>
</feature>
<dbReference type="OrthoDB" id="9785164at2"/>
<evidence type="ECO:0000256" key="1">
    <source>
        <dbReference type="ARBA" id="ARBA00023125"/>
    </source>
</evidence>
<feature type="domain" description="HTH tetR-type" evidence="3">
    <location>
        <begin position="7"/>
        <end position="67"/>
    </location>
</feature>
<keyword evidence="1 2" id="KW-0238">DNA-binding</keyword>
<reference evidence="4 5" key="1">
    <citation type="submission" date="2015-01" db="EMBL/GenBank/DDBJ databases">
        <title>Comparative genomics of the lactic acid bacteria isolated from the honey bee gut.</title>
        <authorList>
            <person name="Ellegaard K.M."/>
            <person name="Tamarit D."/>
            <person name="Javelind E."/>
            <person name="Olofsson T."/>
            <person name="Andersson S.G."/>
            <person name="Vasquez A."/>
        </authorList>
    </citation>
    <scope>NUCLEOTIDE SEQUENCE [LARGE SCALE GENOMIC DNA]</scope>
    <source>
        <strain evidence="4 5">Hma8</strain>
    </source>
</reference>
<dbReference type="PATRIC" id="fig|1218507.3.peg.370"/>
<dbReference type="HOGENOM" id="CLU_108790_0_0_9"/>
<dbReference type="Gene3D" id="1.10.357.10">
    <property type="entry name" value="Tetracycline Repressor, domain 2"/>
    <property type="match status" value="1"/>
</dbReference>
<evidence type="ECO:0000313" key="4">
    <source>
        <dbReference type="EMBL" id="KJY58173.1"/>
    </source>
</evidence>
<evidence type="ECO:0000256" key="2">
    <source>
        <dbReference type="PROSITE-ProRule" id="PRU00335"/>
    </source>
</evidence>
<dbReference type="Proteomes" id="UP000033531">
    <property type="component" value="Unassembled WGS sequence"/>
</dbReference>
<name>A0A0F4LIL8_9LACO</name>
<dbReference type="AlphaFoldDB" id="A0A0F4LIL8"/>
<dbReference type="InterPro" id="IPR001647">
    <property type="entry name" value="HTH_TetR"/>
</dbReference>
<comment type="caution">
    <text evidence="4">The sequence shown here is derived from an EMBL/GenBank/DDBJ whole genome shotgun (WGS) entry which is preliminary data.</text>
</comment>
<accession>A0A0F4LIL8</accession>
<dbReference type="Pfam" id="PF00440">
    <property type="entry name" value="TetR_N"/>
    <property type="match status" value="1"/>
</dbReference>